<dbReference type="AlphaFoldDB" id="A0A1B6KAW6"/>
<protein>
    <submittedName>
        <fullName evidence="1">Uncharacterized protein</fullName>
    </submittedName>
</protein>
<name>A0A1B6KAW6_9HEMI</name>
<sequence>MFDRGIQENEDEYLVYEPEPKKRKLTKLHKSDLIHSSLSYNSFKAPPLIEYKSIGGYCESKPGKSLLVSSDNAVNSPSTSGLNNVQSISSPIVFKSPKIPAEKKRPHVSGAKPFVFFSVEELSLVKCLKHWANNKVCAVGLVIYDREDQQSYLQSVMEKGHWKISLDTSLLLEIPNLEKLLQIFGVLEIINGSSRVKVNFYRNLVSVNLPLFVESYKLMQKYIPEFVGHTENTEVTEPNDTELMETTCDVKLNDTLDDYNFSNIM</sequence>
<proteinExistence type="predicted"/>
<accession>A0A1B6KAW6</accession>
<organism evidence="1">
    <name type="scientific">Graphocephala atropunctata</name>
    <dbReference type="NCBI Taxonomy" id="36148"/>
    <lineage>
        <taxon>Eukaryota</taxon>
        <taxon>Metazoa</taxon>
        <taxon>Ecdysozoa</taxon>
        <taxon>Arthropoda</taxon>
        <taxon>Hexapoda</taxon>
        <taxon>Insecta</taxon>
        <taxon>Pterygota</taxon>
        <taxon>Neoptera</taxon>
        <taxon>Paraneoptera</taxon>
        <taxon>Hemiptera</taxon>
        <taxon>Auchenorrhyncha</taxon>
        <taxon>Membracoidea</taxon>
        <taxon>Cicadellidae</taxon>
        <taxon>Cicadellinae</taxon>
        <taxon>Cicadellini</taxon>
        <taxon>Graphocephala</taxon>
    </lineage>
</organism>
<gene>
    <name evidence="1" type="ORF">g.13709</name>
</gene>
<reference evidence="1" key="1">
    <citation type="submission" date="2015-11" db="EMBL/GenBank/DDBJ databases">
        <title>De novo transcriptome assembly of four potential Pierce s Disease insect vectors from Arizona vineyards.</title>
        <authorList>
            <person name="Tassone E.E."/>
        </authorList>
    </citation>
    <scope>NUCLEOTIDE SEQUENCE</scope>
</reference>
<dbReference type="EMBL" id="GEBQ01031389">
    <property type="protein sequence ID" value="JAT08588.1"/>
    <property type="molecule type" value="Transcribed_RNA"/>
</dbReference>
<evidence type="ECO:0000313" key="1">
    <source>
        <dbReference type="EMBL" id="JAT08588.1"/>
    </source>
</evidence>